<dbReference type="InterPro" id="IPR043129">
    <property type="entry name" value="ATPase_NBD"/>
</dbReference>
<dbReference type="GO" id="GO:0009254">
    <property type="term" value="P:peptidoglycan turnover"/>
    <property type="evidence" value="ECO:0007669"/>
    <property type="project" value="InterPro"/>
</dbReference>
<dbReference type="Pfam" id="PF03702">
    <property type="entry name" value="AnmK"/>
    <property type="match status" value="1"/>
</dbReference>
<dbReference type="RefSeq" id="WP_309937243.1">
    <property type="nucleotide sequence ID" value="NZ_AP025305.1"/>
</dbReference>
<keyword evidence="1" id="KW-0418">Kinase</keyword>
<dbReference type="Proteomes" id="UP001185092">
    <property type="component" value="Unassembled WGS sequence"/>
</dbReference>
<dbReference type="SUPFAM" id="SSF53067">
    <property type="entry name" value="Actin-like ATPase domain"/>
    <property type="match status" value="1"/>
</dbReference>
<sequence>MKKHQIIGTMSGTSLDGLDIACCEFWKNIDGLWQYKILNTATAEYNQYWIDKLSKARFLSGLDLSLLDIELGNYFGSLISNFIQSHNLDPELIASHGHTVFHQPEKGLTLQIASGNCIMAQTQTTVINDFRSMDVAFGGQGAPLVPVGDYYLYHNYDACLNLGGIANLSYSLEEKSAVAYDICFCNIILNKLANLADKKYDAEGKMAASGKLIDKLFRSLESLEYYKLNPPKSLGIEWIEKNIFPIIEEYACANQNMINNLLRTVTEHIAERVNYEFEVLKAKHHQKDTLNVLVSGGGAHNKFLFQTMNLLGNPLGIEYHLADSDTTNFKEAIVFAFLGLLRSLGEDNIWASVTGAKYNTCSGMVHNH</sequence>
<dbReference type="PANTHER" id="PTHR30605">
    <property type="entry name" value="ANHYDRO-N-ACETYLMURAMIC ACID KINASE"/>
    <property type="match status" value="1"/>
</dbReference>
<dbReference type="GO" id="GO:0005524">
    <property type="term" value="F:ATP binding"/>
    <property type="evidence" value="ECO:0007669"/>
    <property type="project" value="InterPro"/>
</dbReference>
<name>A0AAE3XKP7_9BACT</name>
<gene>
    <name evidence="1" type="ORF">HNQ88_000749</name>
</gene>
<proteinExistence type="predicted"/>
<comment type="caution">
    <text evidence="1">The sequence shown here is derived from an EMBL/GenBank/DDBJ whole genome shotgun (WGS) entry which is preliminary data.</text>
</comment>
<evidence type="ECO:0000313" key="2">
    <source>
        <dbReference type="Proteomes" id="UP001185092"/>
    </source>
</evidence>
<dbReference type="PANTHER" id="PTHR30605:SF0">
    <property type="entry name" value="ANHYDRO-N-ACETYLMURAMIC ACID KINASE"/>
    <property type="match status" value="1"/>
</dbReference>
<keyword evidence="1" id="KW-0808">Transferase</keyword>
<keyword evidence="2" id="KW-1185">Reference proteome</keyword>
<reference evidence="1" key="1">
    <citation type="submission" date="2023-07" db="EMBL/GenBank/DDBJ databases">
        <title>Genomic Encyclopedia of Type Strains, Phase IV (KMG-IV): sequencing the most valuable type-strain genomes for metagenomic binning, comparative biology and taxonomic classification.</title>
        <authorList>
            <person name="Goeker M."/>
        </authorList>
    </citation>
    <scope>NUCLEOTIDE SEQUENCE</scope>
    <source>
        <strain evidence="1">DSM 26174</strain>
    </source>
</reference>
<dbReference type="GO" id="GO:0006040">
    <property type="term" value="P:amino sugar metabolic process"/>
    <property type="evidence" value="ECO:0007669"/>
    <property type="project" value="InterPro"/>
</dbReference>
<dbReference type="EMBL" id="JAVDQD010000001">
    <property type="protein sequence ID" value="MDR6237773.1"/>
    <property type="molecule type" value="Genomic_DNA"/>
</dbReference>
<dbReference type="GO" id="GO:0016301">
    <property type="term" value="F:kinase activity"/>
    <property type="evidence" value="ECO:0007669"/>
    <property type="project" value="UniProtKB-KW"/>
</dbReference>
<dbReference type="InterPro" id="IPR005338">
    <property type="entry name" value="Anhydro_N_Ac-Mur_kinase"/>
</dbReference>
<organism evidence="1 2">
    <name type="scientific">Aureibacter tunicatorum</name>
    <dbReference type="NCBI Taxonomy" id="866807"/>
    <lineage>
        <taxon>Bacteria</taxon>
        <taxon>Pseudomonadati</taxon>
        <taxon>Bacteroidota</taxon>
        <taxon>Cytophagia</taxon>
        <taxon>Cytophagales</taxon>
        <taxon>Persicobacteraceae</taxon>
        <taxon>Aureibacter</taxon>
    </lineage>
</organism>
<dbReference type="Gene3D" id="3.30.420.40">
    <property type="match status" value="2"/>
</dbReference>
<evidence type="ECO:0000313" key="1">
    <source>
        <dbReference type="EMBL" id="MDR6237773.1"/>
    </source>
</evidence>
<dbReference type="AlphaFoldDB" id="A0AAE3XKP7"/>
<protein>
    <submittedName>
        <fullName evidence="1">Anhydro-N-acetylmuramic acid kinase</fullName>
        <ecNumber evidence="1">2.7.1.170</ecNumber>
    </submittedName>
</protein>
<dbReference type="EC" id="2.7.1.170" evidence="1"/>
<accession>A0AAE3XKP7</accession>
<dbReference type="GO" id="GO:0016773">
    <property type="term" value="F:phosphotransferase activity, alcohol group as acceptor"/>
    <property type="evidence" value="ECO:0007669"/>
    <property type="project" value="InterPro"/>
</dbReference>